<organism evidence="2 3">
    <name type="scientific">Paenibacillus paeoniae</name>
    <dbReference type="NCBI Taxonomy" id="2292705"/>
    <lineage>
        <taxon>Bacteria</taxon>
        <taxon>Bacillati</taxon>
        <taxon>Bacillota</taxon>
        <taxon>Bacilli</taxon>
        <taxon>Bacillales</taxon>
        <taxon>Paenibacillaceae</taxon>
        <taxon>Paenibacillus</taxon>
    </lineage>
</organism>
<gene>
    <name evidence="2" type="ORF">DX130_12265</name>
</gene>
<dbReference type="AlphaFoldDB" id="A0A371PNG3"/>
<keyword evidence="2" id="KW-0378">Hydrolase</keyword>
<keyword evidence="1" id="KW-0479">Metal-binding</keyword>
<dbReference type="Gene3D" id="1.10.4080.10">
    <property type="entry name" value="ADP-ribosylation/Crystallin J1"/>
    <property type="match status" value="1"/>
</dbReference>
<dbReference type="RefSeq" id="WP_116045545.1">
    <property type="nucleotide sequence ID" value="NZ_QUBQ01000001.1"/>
</dbReference>
<dbReference type="Pfam" id="PF03747">
    <property type="entry name" value="ADP_ribosyl_GH"/>
    <property type="match status" value="1"/>
</dbReference>
<dbReference type="OrthoDB" id="9761704at2"/>
<reference evidence="2 3" key="1">
    <citation type="submission" date="2018-08" db="EMBL/GenBank/DDBJ databases">
        <title>Paenibacillus sp. M4BSY-1, whole genome shotgun sequence.</title>
        <authorList>
            <person name="Tuo L."/>
        </authorList>
    </citation>
    <scope>NUCLEOTIDE SEQUENCE [LARGE SCALE GENOMIC DNA]</scope>
    <source>
        <strain evidence="2 3">M4BSY-1</strain>
    </source>
</reference>
<dbReference type="Gene3D" id="2.60.120.560">
    <property type="entry name" value="Exo-inulinase, domain 1"/>
    <property type="match status" value="1"/>
</dbReference>
<feature type="binding site" evidence="1">
    <location>
        <position position="286"/>
    </location>
    <ligand>
        <name>Mg(2+)</name>
        <dbReference type="ChEBI" id="CHEBI:18420"/>
        <label>1</label>
    </ligand>
</feature>
<dbReference type="Proteomes" id="UP000261905">
    <property type="component" value="Unassembled WGS sequence"/>
</dbReference>
<dbReference type="InterPro" id="IPR036705">
    <property type="entry name" value="Ribosyl_crysJ1_sf"/>
</dbReference>
<sequence length="711" mass="78668">MKISISSYKNQIYAGVLGKMIGVYLGRPIEGWTYEAIRDSFQDVNYFVNRKVGVPLIVPDDDISGTFVFFRALEDNQYEADLSAAQIGDTWLNYIIENRTVLWWGGLSRSTEHTAYLRLKQGIRAPRSGSSELNGRSISEQIGAQIFIDAWALACPNQPELAMALARKAASVSHDGIAVDAACLLAYMEAAAFEEKSLDVLIDQGLAQVNHTLLTQFVNELREQCRIAADWRTVRDWIAEHHGYDKYPGSCPMVTNHLVVMMSLLMAGDDFQKSIMIASSAGWDTDCNAGNVGCLNGVRLGLAGIDQGPDFRKAVSDRMYVVSADGGSCITDAVIETRKIVRAAEVLSGSLVEAALPSQRYAFEYPGSTQGFMPYKDTLEEPAEMQVYNLNTVEENHHGLVIAYNQLARGNFAAVSVDTFIELESRGKEGTSYFEVLASPSLYATQTVHMELELPEEQTPLCNMFIDVYGQEDQIVKYVSPAYTLRQGMNSLSWELPDTNGHAIYRFGIELTSDMRLDGSVIVKSIDWKGAPKHFAMKKAIDLTPSLTPWTTNTTWIKSFMSSIDNFNPDFAETFSISHSTANGVATIGSLEWDNYSVSSQLIFTNQESAGLVARAKGHRRFYSALFSQDHIRICKHKDDQVIELASTSFDLQWDARYDVSFHLKGSSLQVAVNEKVVLSAEDDEYRAGGAGFIVQSGAILANGFKIEALC</sequence>
<comment type="cofactor">
    <cofactor evidence="1">
        <name>Mg(2+)</name>
        <dbReference type="ChEBI" id="CHEBI:18420"/>
    </cofactor>
    <text evidence="1">Binds 2 magnesium ions per subunit.</text>
</comment>
<keyword evidence="3" id="KW-1185">Reference proteome</keyword>
<proteinExistence type="predicted"/>
<dbReference type="GO" id="GO:0016787">
    <property type="term" value="F:hydrolase activity"/>
    <property type="evidence" value="ECO:0007669"/>
    <property type="project" value="UniProtKB-KW"/>
</dbReference>
<feature type="binding site" evidence="1">
    <location>
        <position position="284"/>
    </location>
    <ligand>
        <name>Mg(2+)</name>
        <dbReference type="ChEBI" id="CHEBI:18420"/>
        <label>1</label>
    </ligand>
</feature>
<evidence type="ECO:0000256" key="1">
    <source>
        <dbReference type="PIRSR" id="PIRSR605502-1"/>
    </source>
</evidence>
<accession>A0A371PNG3</accession>
<protein>
    <submittedName>
        <fullName evidence="2">ADP-ribosylglycohydrolase family protein</fullName>
    </submittedName>
</protein>
<dbReference type="GO" id="GO:0046872">
    <property type="term" value="F:metal ion binding"/>
    <property type="evidence" value="ECO:0007669"/>
    <property type="project" value="UniProtKB-KW"/>
</dbReference>
<name>A0A371PNG3_9BACL</name>
<feature type="binding site" evidence="1">
    <location>
        <position position="61"/>
    </location>
    <ligand>
        <name>Mg(2+)</name>
        <dbReference type="ChEBI" id="CHEBI:18420"/>
        <label>1</label>
    </ligand>
</feature>
<keyword evidence="1" id="KW-0460">Magnesium</keyword>
<dbReference type="SUPFAM" id="SSF101478">
    <property type="entry name" value="ADP-ribosylglycohydrolase"/>
    <property type="match status" value="1"/>
</dbReference>
<comment type="caution">
    <text evidence="2">The sequence shown here is derived from an EMBL/GenBank/DDBJ whole genome shotgun (WGS) entry which is preliminary data.</text>
</comment>
<evidence type="ECO:0000313" key="3">
    <source>
        <dbReference type="Proteomes" id="UP000261905"/>
    </source>
</evidence>
<dbReference type="InterPro" id="IPR005502">
    <property type="entry name" value="Ribosyl_crysJ1"/>
</dbReference>
<dbReference type="EMBL" id="QUBQ01000001">
    <property type="protein sequence ID" value="REK77728.1"/>
    <property type="molecule type" value="Genomic_DNA"/>
</dbReference>
<evidence type="ECO:0000313" key="2">
    <source>
        <dbReference type="EMBL" id="REK77728.1"/>
    </source>
</evidence>
<feature type="binding site" evidence="1">
    <location>
        <position position="62"/>
    </location>
    <ligand>
        <name>Mg(2+)</name>
        <dbReference type="ChEBI" id="CHEBI:18420"/>
        <label>1</label>
    </ligand>
</feature>